<dbReference type="Proteomes" id="UP000297014">
    <property type="component" value="Unassembled WGS sequence"/>
</dbReference>
<dbReference type="PANTHER" id="PTHR46825">
    <property type="entry name" value="D-ALANYL-D-ALANINE-CARBOXYPEPTIDASE/ENDOPEPTIDASE AMPH"/>
    <property type="match status" value="1"/>
</dbReference>
<keyword evidence="1" id="KW-0472">Membrane</keyword>
<comment type="caution">
    <text evidence="4">The sequence shown here is derived from an EMBL/GenBank/DDBJ whole genome shotgun (WGS) entry which is preliminary data.</text>
</comment>
<gene>
    <name evidence="4" type="ORF">AJ85_08855</name>
</gene>
<feature type="signal peptide" evidence="2">
    <location>
        <begin position="1"/>
        <end position="20"/>
    </location>
</feature>
<accession>A0A4S4K0U2</accession>
<protein>
    <recommendedName>
        <fullName evidence="3">Beta-lactamase-related domain-containing protein</fullName>
    </recommendedName>
</protein>
<dbReference type="AlphaFoldDB" id="A0A4S4K0U2"/>
<dbReference type="InterPro" id="IPR050491">
    <property type="entry name" value="AmpC-like"/>
</dbReference>
<dbReference type="InterPro" id="IPR012338">
    <property type="entry name" value="Beta-lactam/transpept-like"/>
</dbReference>
<feature type="transmembrane region" description="Helical" evidence="1">
    <location>
        <begin position="437"/>
        <end position="459"/>
    </location>
</feature>
<dbReference type="RefSeq" id="WP_003323348.1">
    <property type="nucleotide sequence ID" value="NZ_ALPT02000064.1"/>
</dbReference>
<feature type="transmembrane region" description="Helical" evidence="1">
    <location>
        <begin position="465"/>
        <end position="486"/>
    </location>
</feature>
<sequence>MKRKAITFLILAIITTIAFSLNHNDLTRTTDLDKLIKDVETKTEKLLSKSNIPGAAISVLEDGQVTWIGTFGYADLDVKRKVDQNTVFQVASISKSVTALGVMKLVEDGLIHLDDPIENYITRWQLPESEYDPKAITVRGLLSHTSGLSVGGGYPGYESNTQLPTLEQSLSGIGGGSKPVELENEPGARYSYSGGGYNLLQLMIEEVIGEDFHSYLNEVVLAPLGMENSSFQWDDHLQDKTAKAYDVKLQLLPNYIFTEKAAAGLYTTIEDMNKFIIAEINSFHRSGILEADTVQEMFSPILEVRGFESFINDEAALGHFINHANNRIIVTHDGSNNGWKAHFSMEPQTGNGLIILTNGNNGTYLLNELVSAWYYTNFGIERQFDQLRHTVMATVYALSILILCWSLSVIVNLVSAFIKKELIVTTYSNKKVLLSKVLISIVLVSGAFLLSKISVLILWFIDPFIVILLVTSVFIRTILAVLQLYIREREIRKHVLKRSMKKRFLFNNL</sequence>
<feature type="domain" description="Beta-lactamase-related" evidence="3">
    <location>
        <begin position="43"/>
        <end position="362"/>
    </location>
</feature>
<reference evidence="4 5" key="1">
    <citation type="submission" date="2014-01" db="EMBL/GenBank/DDBJ databases">
        <title>Draft genome sequencing of Bacillus alcalophilus CGMCC 1.3604.</title>
        <authorList>
            <person name="Yang J."/>
            <person name="Diao L."/>
            <person name="Yang S."/>
        </authorList>
    </citation>
    <scope>NUCLEOTIDE SEQUENCE [LARGE SCALE GENOMIC DNA]</scope>
    <source>
        <strain evidence="4 5">CGMCC 1.3604</strain>
    </source>
</reference>
<proteinExistence type="predicted"/>
<keyword evidence="1" id="KW-1133">Transmembrane helix</keyword>
<organism evidence="4 5">
    <name type="scientific">Alkalihalobacillus alcalophilus ATCC 27647 = CGMCC 1.3604</name>
    <dbReference type="NCBI Taxonomy" id="1218173"/>
    <lineage>
        <taxon>Bacteria</taxon>
        <taxon>Bacillati</taxon>
        <taxon>Bacillota</taxon>
        <taxon>Bacilli</taxon>
        <taxon>Bacillales</taxon>
        <taxon>Bacillaceae</taxon>
        <taxon>Alkalihalobacillus</taxon>
    </lineage>
</organism>
<dbReference type="EMBL" id="JALP01000117">
    <property type="protein sequence ID" value="THG90780.1"/>
    <property type="molecule type" value="Genomic_DNA"/>
</dbReference>
<evidence type="ECO:0000313" key="4">
    <source>
        <dbReference type="EMBL" id="THG90780.1"/>
    </source>
</evidence>
<dbReference type="Pfam" id="PF00144">
    <property type="entry name" value="Beta-lactamase"/>
    <property type="match status" value="1"/>
</dbReference>
<evidence type="ECO:0000256" key="1">
    <source>
        <dbReference type="SAM" id="Phobius"/>
    </source>
</evidence>
<evidence type="ECO:0000313" key="5">
    <source>
        <dbReference type="Proteomes" id="UP000297014"/>
    </source>
</evidence>
<keyword evidence="1" id="KW-0812">Transmembrane</keyword>
<dbReference type="OrthoDB" id="9797709at2"/>
<dbReference type="InterPro" id="IPR001466">
    <property type="entry name" value="Beta-lactam-related"/>
</dbReference>
<dbReference type="PANTHER" id="PTHR46825:SF12">
    <property type="entry name" value="PENICILLIN-BINDING PROTEIN 4"/>
    <property type="match status" value="1"/>
</dbReference>
<name>A0A4S4K0U2_ALKAL</name>
<evidence type="ECO:0000256" key="2">
    <source>
        <dbReference type="SAM" id="SignalP"/>
    </source>
</evidence>
<dbReference type="SUPFAM" id="SSF56601">
    <property type="entry name" value="beta-lactamase/transpeptidase-like"/>
    <property type="match status" value="1"/>
</dbReference>
<keyword evidence="2" id="KW-0732">Signal</keyword>
<evidence type="ECO:0000259" key="3">
    <source>
        <dbReference type="Pfam" id="PF00144"/>
    </source>
</evidence>
<feature type="chain" id="PRO_5039583213" description="Beta-lactamase-related domain-containing protein" evidence="2">
    <location>
        <begin position="21"/>
        <end position="509"/>
    </location>
</feature>
<dbReference type="Gene3D" id="3.40.710.10">
    <property type="entry name" value="DD-peptidase/beta-lactamase superfamily"/>
    <property type="match status" value="1"/>
</dbReference>
<feature type="transmembrane region" description="Helical" evidence="1">
    <location>
        <begin position="395"/>
        <end position="417"/>
    </location>
</feature>